<reference evidence="1 2" key="1">
    <citation type="submission" date="2020-04" db="EMBL/GenBank/DDBJ databases">
        <title>Flammeovirga sp. SR4, a novel species isolated from seawater.</title>
        <authorList>
            <person name="Wang X."/>
        </authorList>
    </citation>
    <scope>NUCLEOTIDE SEQUENCE [LARGE SCALE GENOMIC DNA]</scope>
    <source>
        <strain evidence="1 2">ATCC 23126</strain>
    </source>
</reference>
<dbReference type="EMBL" id="JABANE010000015">
    <property type="protein sequence ID" value="NME67853.1"/>
    <property type="molecule type" value="Genomic_DNA"/>
</dbReference>
<name>A0A7X9P1M1_9BACT</name>
<evidence type="ECO:0000313" key="1">
    <source>
        <dbReference type="EMBL" id="NME67853.1"/>
    </source>
</evidence>
<organism evidence="1 2">
    <name type="scientific">Flammeovirga aprica JL-4</name>
    <dbReference type="NCBI Taxonomy" id="694437"/>
    <lineage>
        <taxon>Bacteria</taxon>
        <taxon>Pseudomonadati</taxon>
        <taxon>Bacteroidota</taxon>
        <taxon>Cytophagia</taxon>
        <taxon>Cytophagales</taxon>
        <taxon>Flammeovirgaceae</taxon>
        <taxon>Flammeovirga</taxon>
    </lineage>
</organism>
<gene>
    <name evidence="1" type="ORF">HHU12_07755</name>
</gene>
<keyword evidence="2" id="KW-1185">Reference proteome</keyword>
<evidence type="ECO:0000313" key="2">
    <source>
        <dbReference type="Proteomes" id="UP000576082"/>
    </source>
</evidence>
<accession>A0A7X9P1M1</accession>
<protein>
    <submittedName>
        <fullName evidence="1">Uncharacterized protein</fullName>
    </submittedName>
</protein>
<sequence>MNTLMIGFTGIMKTATNVPNLKKIIDSLINNSFYSDWKTMELTIKRKTDDEIHSEEGVAFDLKRVHEHFFTDLDAYRDIDMYGEGENRFGISIFEPKQGNRNVQFGASFELEEQYLKGKKVNQFADMVKGKLSAVVYPISFSASVEYEEKDDPDYGTDQYDFESKYDIPQTGLSYGTVYWQYLTGQLKFQDDYSVEVLENAPAFKKRHLQKRIDGQPYHIFDYQIYDNPFEKTKEENLEMMRKFFGYIRAERIKLRKAGYEGPEGKDRFVPRY</sequence>
<comment type="caution">
    <text evidence="1">The sequence shown here is derived from an EMBL/GenBank/DDBJ whole genome shotgun (WGS) entry which is preliminary data.</text>
</comment>
<dbReference type="Proteomes" id="UP000576082">
    <property type="component" value="Unassembled WGS sequence"/>
</dbReference>
<proteinExistence type="predicted"/>
<dbReference type="AlphaFoldDB" id="A0A7X9P1M1"/>